<evidence type="ECO:0000256" key="6">
    <source>
        <dbReference type="SAM" id="MobiDB-lite"/>
    </source>
</evidence>
<dbReference type="InterPro" id="IPR003340">
    <property type="entry name" value="B3_DNA-bd"/>
</dbReference>
<feature type="domain" description="TF-B3" evidence="7">
    <location>
        <begin position="10"/>
        <end position="103"/>
    </location>
</feature>
<reference evidence="8" key="1">
    <citation type="journal article" date="2023" name="GigaByte">
        <title>Genome assembly of the bearded iris, Iris pallida Lam.</title>
        <authorList>
            <person name="Bruccoleri R.E."/>
            <person name="Oakeley E.J."/>
            <person name="Faust A.M.E."/>
            <person name="Altorfer M."/>
            <person name="Dessus-Babus S."/>
            <person name="Burckhardt D."/>
            <person name="Oertli M."/>
            <person name="Naumann U."/>
            <person name="Petersen F."/>
            <person name="Wong J."/>
        </authorList>
    </citation>
    <scope>NUCLEOTIDE SEQUENCE</scope>
    <source>
        <strain evidence="8">GSM-AAB239-AS_SAM_17_03QT</strain>
    </source>
</reference>
<dbReference type="InterPro" id="IPR024752">
    <property type="entry name" value="Myb/SANT-like_dom"/>
</dbReference>
<evidence type="ECO:0000256" key="4">
    <source>
        <dbReference type="ARBA" id="ARBA00023163"/>
    </source>
</evidence>
<comment type="caution">
    <text evidence="8">The sequence shown here is derived from an EMBL/GenBank/DDBJ whole genome shotgun (WGS) entry which is preliminary data.</text>
</comment>
<dbReference type="GO" id="GO:0005634">
    <property type="term" value="C:nucleus"/>
    <property type="evidence" value="ECO:0007669"/>
    <property type="project" value="UniProtKB-SubCell"/>
</dbReference>
<proteinExistence type="predicted"/>
<dbReference type="SMART" id="SM01019">
    <property type="entry name" value="B3"/>
    <property type="match status" value="2"/>
</dbReference>
<keyword evidence="9" id="KW-1185">Reference proteome</keyword>
<keyword evidence="5" id="KW-0539">Nucleus</keyword>
<gene>
    <name evidence="8" type="ORF">M6B38_175490</name>
</gene>
<keyword evidence="2" id="KW-0805">Transcription regulation</keyword>
<dbReference type="EMBL" id="JANAVB010034616">
    <property type="protein sequence ID" value="KAJ6806557.1"/>
    <property type="molecule type" value="Genomic_DNA"/>
</dbReference>
<dbReference type="PANTHER" id="PTHR31920:SF121">
    <property type="entry name" value="TF-B3 DOMAIN-CONTAINING PROTEIN"/>
    <property type="match status" value="1"/>
</dbReference>
<accession>A0AAX6EQS6</accession>
<comment type="subcellular location">
    <subcellularLocation>
        <location evidence="1">Nucleus</location>
    </subcellularLocation>
</comment>
<sequence length="509" mass="58283">MSKQFPWQRPSFFKVMIGPDFAKTLRVPPQFKKHLGGNTGARAVLRRPGNRQWAVATRNLEGDLYFQEGWEEFVSDNRISAGEFLVFFYNGGGGFDVAAYGTSGCEKQELVMPLREVKVEPGIFVEEEKVLPPVAGKRRHRRESEGEASPASVRSKKRRRVAEWKQNKLCYKIMRTTKPMNDEDENVLKAACTFKTIYPHFIVSCRALRGTFMPIPAELDRLYKLGEKSLVILQDEHGRMWPLKISSSRDGRRCLASGWSLVYKKNCLKEEDACLLEFVQEGNVINLHIFRAKKYKSASGFYTPRPYRRRSKKGCTNFRWSPKMTRFLLPFLIDQANMGMMGRTFKRDAFQAAAEAVTEKFRLHCTVGNVENHLRTIKIRFRQIRELQKFSNTTWDEKERTITMDGKDYTKYIAANPRDEPFLNKRIEMYDEMLFLCGDDQTFGSIASGGCAKENHSGGFSTREISEEDHEMIAGEDVNVVMDGEDLEIGEATAVTPASSFKVPTPTKL</sequence>
<organism evidence="8 9">
    <name type="scientific">Iris pallida</name>
    <name type="common">Sweet iris</name>
    <dbReference type="NCBI Taxonomy" id="29817"/>
    <lineage>
        <taxon>Eukaryota</taxon>
        <taxon>Viridiplantae</taxon>
        <taxon>Streptophyta</taxon>
        <taxon>Embryophyta</taxon>
        <taxon>Tracheophyta</taxon>
        <taxon>Spermatophyta</taxon>
        <taxon>Magnoliopsida</taxon>
        <taxon>Liliopsida</taxon>
        <taxon>Asparagales</taxon>
        <taxon>Iridaceae</taxon>
        <taxon>Iridoideae</taxon>
        <taxon>Irideae</taxon>
        <taxon>Iris</taxon>
    </lineage>
</organism>
<dbReference type="CDD" id="cd10017">
    <property type="entry name" value="B3_DNA"/>
    <property type="match status" value="2"/>
</dbReference>
<keyword evidence="3" id="KW-0238">DNA-binding</keyword>
<feature type="domain" description="TF-B3" evidence="7">
    <location>
        <begin position="198"/>
        <end position="293"/>
    </location>
</feature>
<keyword evidence="4" id="KW-0804">Transcription</keyword>
<evidence type="ECO:0000256" key="2">
    <source>
        <dbReference type="ARBA" id="ARBA00023015"/>
    </source>
</evidence>
<feature type="region of interest" description="Disordered" evidence="6">
    <location>
        <begin position="135"/>
        <end position="158"/>
    </location>
</feature>
<protein>
    <submittedName>
        <fullName evidence="8">B3 domain-containing protein-like</fullName>
    </submittedName>
</protein>
<dbReference type="InterPro" id="IPR050655">
    <property type="entry name" value="Plant_B3_domain"/>
</dbReference>
<dbReference type="PROSITE" id="PS50863">
    <property type="entry name" value="B3"/>
    <property type="match status" value="2"/>
</dbReference>
<evidence type="ECO:0000256" key="5">
    <source>
        <dbReference type="ARBA" id="ARBA00023242"/>
    </source>
</evidence>
<dbReference type="Gene3D" id="2.40.330.10">
    <property type="entry name" value="DNA-binding pseudobarrel domain"/>
    <property type="match status" value="2"/>
</dbReference>
<dbReference type="SUPFAM" id="SSF101936">
    <property type="entry name" value="DNA-binding pseudobarrel domain"/>
    <property type="match status" value="2"/>
</dbReference>
<reference evidence="8" key="2">
    <citation type="submission" date="2023-04" db="EMBL/GenBank/DDBJ databases">
        <authorList>
            <person name="Bruccoleri R.E."/>
            <person name="Oakeley E.J."/>
            <person name="Faust A.-M."/>
            <person name="Dessus-Babus S."/>
            <person name="Altorfer M."/>
            <person name="Burckhardt D."/>
            <person name="Oertli M."/>
            <person name="Naumann U."/>
            <person name="Petersen F."/>
            <person name="Wong J."/>
        </authorList>
    </citation>
    <scope>NUCLEOTIDE SEQUENCE</scope>
    <source>
        <strain evidence="8">GSM-AAB239-AS_SAM_17_03QT</strain>
        <tissue evidence="8">Leaf</tissue>
    </source>
</reference>
<dbReference type="PANTHER" id="PTHR31920">
    <property type="entry name" value="B3 DOMAIN-CONTAINING"/>
    <property type="match status" value="1"/>
</dbReference>
<dbReference type="Pfam" id="PF12776">
    <property type="entry name" value="Myb_DNA-bind_3"/>
    <property type="match status" value="1"/>
</dbReference>
<dbReference type="AlphaFoldDB" id="A0AAX6EQS6"/>
<evidence type="ECO:0000313" key="9">
    <source>
        <dbReference type="Proteomes" id="UP001140949"/>
    </source>
</evidence>
<evidence type="ECO:0000259" key="7">
    <source>
        <dbReference type="PROSITE" id="PS50863"/>
    </source>
</evidence>
<dbReference type="Pfam" id="PF02362">
    <property type="entry name" value="B3"/>
    <property type="match status" value="2"/>
</dbReference>
<dbReference type="Proteomes" id="UP001140949">
    <property type="component" value="Unassembled WGS sequence"/>
</dbReference>
<dbReference type="InterPro" id="IPR015300">
    <property type="entry name" value="DNA-bd_pseudobarrel_sf"/>
</dbReference>
<evidence type="ECO:0000256" key="1">
    <source>
        <dbReference type="ARBA" id="ARBA00004123"/>
    </source>
</evidence>
<name>A0AAX6EQS6_IRIPA</name>
<dbReference type="GO" id="GO:0003677">
    <property type="term" value="F:DNA binding"/>
    <property type="evidence" value="ECO:0007669"/>
    <property type="project" value="UniProtKB-KW"/>
</dbReference>
<evidence type="ECO:0000256" key="3">
    <source>
        <dbReference type="ARBA" id="ARBA00023125"/>
    </source>
</evidence>
<evidence type="ECO:0000313" key="8">
    <source>
        <dbReference type="EMBL" id="KAJ6806557.1"/>
    </source>
</evidence>